<keyword evidence="2" id="KW-1185">Reference proteome</keyword>
<proteinExistence type="predicted"/>
<sequence length="258" mass="28302">MSFRSTLLRHPSALRTLSTTHSQRLPTLCLHRPALNYLQPRNLSTSRSTHADAATPNTQPPPPSPTPPSTEAQIYHGPLGPTFRRLKIFSLSSLALSTSLAPFMFIIESSLPASARFALAGIAIGTSGASTGLVSWCGKPYVTSLRQLKSEEKDGANGLELTTLTLTLKPRITRVYDPDFLVETKRPFAKWELAEKMVLPPSRQVVPGTEETVAETLTRDNEVVGRWIVKWNAGGEGVCHGVGDVIRHFNVHEELLPY</sequence>
<dbReference type="Proteomes" id="UP000308600">
    <property type="component" value="Unassembled WGS sequence"/>
</dbReference>
<evidence type="ECO:0000313" key="1">
    <source>
        <dbReference type="EMBL" id="TFK74633.1"/>
    </source>
</evidence>
<protein>
    <submittedName>
        <fullName evidence="1">Uncharacterized protein</fullName>
    </submittedName>
</protein>
<name>A0ACD3B8J4_9AGAR</name>
<evidence type="ECO:0000313" key="2">
    <source>
        <dbReference type="Proteomes" id="UP000308600"/>
    </source>
</evidence>
<organism evidence="1 2">
    <name type="scientific">Pluteus cervinus</name>
    <dbReference type="NCBI Taxonomy" id="181527"/>
    <lineage>
        <taxon>Eukaryota</taxon>
        <taxon>Fungi</taxon>
        <taxon>Dikarya</taxon>
        <taxon>Basidiomycota</taxon>
        <taxon>Agaricomycotina</taxon>
        <taxon>Agaricomycetes</taxon>
        <taxon>Agaricomycetidae</taxon>
        <taxon>Agaricales</taxon>
        <taxon>Pluteineae</taxon>
        <taxon>Pluteaceae</taxon>
        <taxon>Pluteus</taxon>
    </lineage>
</organism>
<gene>
    <name evidence="1" type="ORF">BDN72DRAFT_833150</name>
</gene>
<accession>A0ACD3B8J4</accession>
<reference evidence="1 2" key="1">
    <citation type="journal article" date="2019" name="Nat. Ecol. Evol.">
        <title>Megaphylogeny resolves global patterns of mushroom evolution.</title>
        <authorList>
            <person name="Varga T."/>
            <person name="Krizsan K."/>
            <person name="Foldi C."/>
            <person name="Dima B."/>
            <person name="Sanchez-Garcia M."/>
            <person name="Sanchez-Ramirez S."/>
            <person name="Szollosi G.J."/>
            <person name="Szarkandi J.G."/>
            <person name="Papp V."/>
            <person name="Albert L."/>
            <person name="Andreopoulos W."/>
            <person name="Angelini C."/>
            <person name="Antonin V."/>
            <person name="Barry K.W."/>
            <person name="Bougher N.L."/>
            <person name="Buchanan P."/>
            <person name="Buyck B."/>
            <person name="Bense V."/>
            <person name="Catcheside P."/>
            <person name="Chovatia M."/>
            <person name="Cooper J."/>
            <person name="Damon W."/>
            <person name="Desjardin D."/>
            <person name="Finy P."/>
            <person name="Geml J."/>
            <person name="Haridas S."/>
            <person name="Hughes K."/>
            <person name="Justo A."/>
            <person name="Karasinski D."/>
            <person name="Kautmanova I."/>
            <person name="Kiss B."/>
            <person name="Kocsube S."/>
            <person name="Kotiranta H."/>
            <person name="LaButti K.M."/>
            <person name="Lechner B.E."/>
            <person name="Liimatainen K."/>
            <person name="Lipzen A."/>
            <person name="Lukacs Z."/>
            <person name="Mihaltcheva S."/>
            <person name="Morgado L.N."/>
            <person name="Niskanen T."/>
            <person name="Noordeloos M.E."/>
            <person name="Ohm R.A."/>
            <person name="Ortiz-Santana B."/>
            <person name="Ovrebo C."/>
            <person name="Racz N."/>
            <person name="Riley R."/>
            <person name="Savchenko A."/>
            <person name="Shiryaev A."/>
            <person name="Soop K."/>
            <person name="Spirin V."/>
            <person name="Szebenyi C."/>
            <person name="Tomsovsky M."/>
            <person name="Tulloss R.E."/>
            <person name="Uehling J."/>
            <person name="Grigoriev I.V."/>
            <person name="Vagvolgyi C."/>
            <person name="Papp T."/>
            <person name="Martin F.M."/>
            <person name="Miettinen O."/>
            <person name="Hibbett D.S."/>
            <person name="Nagy L.G."/>
        </authorList>
    </citation>
    <scope>NUCLEOTIDE SEQUENCE [LARGE SCALE GENOMIC DNA]</scope>
    <source>
        <strain evidence="1 2">NL-1719</strain>
    </source>
</reference>
<dbReference type="EMBL" id="ML208267">
    <property type="protein sequence ID" value="TFK74633.1"/>
    <property type="molecule type" value="Genomic_DNA"/>
</dbReference>